<evidence type="ECO:0000256" key="1">
    <source>
        <dbReference type="SAM" id="Phobius"/>
    </source>
</evidence>
<feature type="transmembrane region" description="Helical" evidence="1">
    <location>
        <begin position="45"/>
        <end position="68"/>
    </location>
</feature>
<name>A0A8S5UKY8_9CAUD</name>
<dbReference type="Pfam" id="PF07670">
    <property type="entry name" value="Gate"/>
    <property type="match status" value="1"/>
</dbReference>
<feature type="transmembrane region" description="Helical" evidence="1">
    <location>
        <begin position="253"/>
        <end position="279"/>
    </location>
</feature>
<feature type="transmembrane region" description="Helical" evidence="1">
    <location>
        <begin position="146"/>
        <end position="168"/>
    </location>
</feature>
<feature type="transmembrane region" description="Helical" evidence="1">
    <location>
        <begin position="75"/>
        <end position="98"/>
    </location>
</feature>
<feature type="transmembrane region" description="Helical" evidence="1">
    <location>
        <begin position="225"/>
        <end position="247"/>
    </location>
</feature>
<proteinExistence type="predicted"/>
<feature type="transmembrane region" description="Helical" evidence="1">
    <location>
        <begin position="196"/>
        <end position="218"/>
    </location>
</feature>
<evidence type="ECO:0000259" key="2">
    <source>
        <dbReference type="Pfam" id="PF07670"/>
    </source>
</evidence>
<keyword evidence="1" id="KW-0472">Membrane</keyword>
<reference evidence="3" key="1">
    <citation type="journal article" date="2021" name="Proc. Natl. Acad. Sci. U.S.A.">
        <title>A Catalog of Tens of Thousands of Viruses from Human Metagenomes Reveals Hidden Associations with Chronic Diseases.</title>
        <authorList>
            <person name="Tisza M.J."/>
            <person name="Buck C.B."/>
        </authorList>
    </citation>
    <scope>NUCLEOTIDE SEQUENCE</scope>
    <source>
        <strain evidence="3">Ctjdk2</strain>
    </source>
</reference>
<protein>
    <submittedName>
        <fullName evidence="3">Sporulation integral membrane protein YlbJ</fullName>
    </submittedName>
</protein>
<feature type="domain" description="Nucleoside transporter/FeoB GTPase Gate" evidence="2">
    <location>
        <begin position="40"/>
        <end position="105"/>
    </location>
</feature>
<dbReference type="EMBL" id="BK016103">
    <property type="protein sequence ID" value="DAF95084.1"/>
    <property type="molecule type" value="Genomic_DNA"/>
</dbReference>
<dbReference type="InterPro" id="IPR011642">
    <property type="entry name" value="Gate_dom"/>
</dbReference>
<keyword evidence="1" id="KW-0812">Transmembrane</keyword>
<feature type="transmembrane region" description="Helical" evidence="1">
    <location>
        <begin position="291"/>
        <end position="309"/>
    </location>
</feature>
<accession>A0A8S5UKY8</accession>
<evidence type="ECO:0000313" key="3">
    <source>
        <dbReference type="EMBL" id="DAF95084.1"/>
    </source>
</evidence>
<keyword evidence="1" id="KW-1133">Transmembrane helix</keyword>
<organism evidence="3">
    <name type="scientific">Siphoviridae sp. ctjdk2</name>
    <dbReference type="NCBI Taxonomy" id="2825635"/>
    <lineage>
        <taxon>Viruses</taxon>
        <taxon>Duplodnaviria</taxon>
        <taxon>Heunggongvirae</taxon>
        <taxon>Uroviricota</taxon>
        <taxon>Caudoviricetes</taxon>
    </lineage>
</organism>
<sequence length="310" mass="32074">MKIRDRLPLLAVLCCFSTLLLLPEVSAQAARDAMLLCAQTLIPSLFPFFVLSSLLIACGASELLSALLSPLMRPLFGLSGTGAAALALGLCGGYPVGARTAAELVENGALSRDEGERLLAFCNNAGPGFLLGVCGAGVFSSSRAGAALYLIHVAAALCAGLLICRALPPVPHGTYPHKNAKAQHLSTAFPAAVQNALTGCLNVSAFVVFFTVLARLLLHFLPEAFASSLPCALLLGFLELTSGVLSLPCSRAGFLSCAALLGWGGLSVHCQTLSVLAATPLSARYYLKGKVLQALLSLLLALPALPFLFP</sequence>